<gene>
    <name evidence="2" type="primary">Dvir\GJ11559</name>
    <name evidence="2" type="ORF">Dvir_GJ11559</name>
</gene>
<dbReference type="OMA" id="TTHWNER"/>
<proteinExistence type="predicted"/>
<keyword evidence="1" id="KW-0732">Signal</keyword>
<dbReference type="eggNOG" id="ENOG502T8S9">
    <property type="taxonomic scope" value="Eukaryota"/>
</dbReference>
<evidence type="ECO:0000313" key="3">
    <source>
        <dbReference type="Proteomes" id="UP000008792"/>
    </source>
</evidence>
<dbReference type="AlphaFoldDB" id="B4LFZ6"/>
<dbReference type="Pfam" id="PF11901">
    <property type="entry name" value="DM9"/>
    <property type="match status" value="1"/>
</dbReference>
<dbReference type="SMART" id="SM00696">
    <property type="entry name" value="DM9"/>
    <property type="match status" value="2"/>
</dbReference>
<dbReference type="HOGENOM" id="CLU_112596_0_0_1"/>
<sequence>MFKVACLLVVGLIAVVFGVPSTNDAEHVWVAGNLSYPLPSNVVLGGFDPYGYYTYVGRVTYATNVLPARVVAETGVAHFNTDTISNKGVTYQLLTTKPNVDFEWVRSFDGYYERDAVSVGTTHWNERVFICRAKADGGLLIGTLFLSKKNCIIKNDDLPLRQFDKYETLVAKYKNSTSVF</sequence>
<keyword evidence="3" id="KW-1185">Reference proteome</keyword>
<dbReference type="Proteomes" id="UP000008792">
    <property type="component" value="Unassembled WGS sequence"/>
</dbReference>
<feature type="chain" id="PRO_5002813248" evidence="1">
    <location>
        <begin position="19"/>
        <end position="180"/>
    </location>
</feature>
<dbReference type="KEGG" id="dvi:6623050"/>
<dbReference type="PhylomeDB" id="B4LFZ6"/>
<protein>
    <submittedName>
        <fullName evidence="2">Uncharacterized protein</fullName>
    </submittedName>
</protein>
<dbReference type="EMBL" id="CH940647">
    <property type="protein sequence ID" value="EDW70395.1"/>
    <property type="molecule type" value="Genomic_DNA"/>
</dbReference>
<feature type="signal peptide" evidence="1">
    <location>
        <begin position="1"/>
        <end position="18"/>
    </location>
</feature>
<evidence type="ECO:0000256" key="1">
    <source>
        <dbReference type="SAM" id="SignalP"/>
    </source>
</evidence>
<dbReference type="InterPro" id="IPR006616">
    <property type="entry name" value="DM9_repeat"/>
</dbReference>
<organism evidence="2 3">
    <name type="scientific">Drosophila virilis</name>
    <name type="common">Fruit fly</name>
    <dbReference type="NCBI Taxonomy" id="7244"/>
    <lineage>
        <taxon>Eukaryota</taxon>
        <taxon>Metazoa</taxon>
        <taxon>Ecdysozoa</taxon>
        <taxon>Arthropoda</taxon>
        <taxon>Hexapoda</taxon>
        <taxon>Insecta</taxon>
        <taxon>Pterygota</taxon>
        <taxon>Neoptera</taxon>
        <taxon>Endopterygota</taxon>
        <taxon>Diptera</taxon>
        <taxon>Brachycera</taxon>
        <taxon>Muscomorpha</taxon>
        <taxon>Ephydroidea</taxon>
        <taxon>Drosophilidae</taxon>
        <taxon>Drosophila</taxon>
    </lineage>
</organism>
<reference evidence="2 3" key="1">
    <citation type="journal article" date="2007" name="Nature">
        <title>Evolution of genes and genomes on the Drosophila phylogeny.</title>
        <authorList>
            <consortium name="Drosophila 12 Genomes Consortium"/>
            <person name="Clark A.G."/>
            <person name="Eisen M.B."/>
            <person name="Smith D.R."/>
            <person name="Bergman C.M."/>
            <person name="Oliver B."/>
            <person name="Markow T.A."/>
            <person name="Kaufman T.C."/>
            <person name="Kellis M."/>
            <person name="Gelbart W."/>
            <person name="Iyer V.N."/>
            <person name="Pollard D.A."/>
            <person name="Sackton T.B."/>
            <person name="Larracuente A.M."/>
            <person name="Singh N.D."/>
            <person name="Abad J.P."/>
            <person name="Abt D.N."/>
            <person name="Adryan B."/>
            <person name="Aguade M."/>
            <person name="Akashi H."/>
            <person name="Anderson W.W."/>
            <person name="Aquadro C.F."/>
            <person name="Ardell D.H."/>
            <person name="Arguello R."/>
            <person name="Artieri C.G."/>
            <person name="Barbash D.A."/>
            <person name="Barker D."/>
            <person name="Barsanti P."/>
            <person name="Batterham P."/>
            <person name="Batzoglou S."/>
            <person name="Begun D."/>
            <person name="Bhutkar A."/>
            <person name="Blanco E."/>
            <person name="Bosak S.A."/>
            <person name="Bradley R.K."/>
            <person name="Brand A.D."/>
            <person name="Brent M.R."/>
            <person name="Brooks A.N."/>
            <person name="Brown R.H."/>
            <person name="Butlin R.K."/>
            <person name="Caggese C."/>
            <person name="Calvi B.R."/>
            <person name="Bernardo de Carvalho A."/>
            <person name="Caspi A."/>
            <person name="Castrezana S."/>
            <person name="Celniker S.E."/>
            <person name="Chang J.L."/>
            <person name="Chapple C."/>
            <person name="Chatterji S."/>
            <person name="Chinwalla A."/>
            <person name="Civetta A."/>
            <person name="Clifton S.W."/>
            <person name="Comeron J.M."/>
            <person name="Costello J.C."/>
            <person name="Coyne J.A."/>
            <person name="Daub J."/>
            <person name="David R.G."/>
            <person name="Delcher A.L."/>
            <person name="Delehaunty K."/>
            <person name="Do C.B."/>
            <person name="Ebling H."/>
            <person name="Edwards K."/>
            <person name="Eickbush T."/>
            <person name="Evans J.D."/>
            <person name="Filipski A."/>
            <person name="Findeiss S."/>
            <person name="Freyhult E."/>
            <person name="Fulton L."/>
            <person name="Fulton R."/>
            <person name="Garcia A.C."/>
            <person name="Gardiner A."/>
            <person name="Garfield D.A."/>
            <person name="Garvin B.E."/>
            <person name="Gibson G."/>
            <person name="Gilbert D."/>
            <person name="Gnerre S."/>
            <person name="Godfrey J."/>
            <person name="Good R."/>
            <person name="Gotea V."/>
            <person name="Gravely B."/>
            <person name="Greenberg A.J."/>
            <person name="Griffiths-Jones S."/>
            <person name="Gross S."/>
            <person name="Guigo R."/>
            <person name="Gustafson E.A."/>
            <person name="Haerty W."/>
            <person name="Hahn M.W."/>
            <person name="Halligan D.L."/>
            <person name="Halpern A.L."/>
            <person name="Halter G.M."/>
            <person name="Han M.V."/>
            <person name="Heger A."/>
            <person name="Hillier L."/>
            <person name="Hinrichs A.S."/>
            <person name="Holmes I."/>
            <person name="Hoskins R.A."/>
            <person name="Hubisz M.J."/>
            <person name="Hultmark D."/>
            <person name="Huntley M.A."/>
            <person name="Jaffe D.B."/>
            <person name="Jagadeeshan S."/>
            <person name="Jeck W.R."/>
            <person name="Johnson J."/>
            <person name="Jones C.D."/>
            <person name="Jordan W.C."/>
            <person name="Karpen G.H."/>
            <person name="Kataoka E."/>
            <person name="Keightley P.D."/>
            <person name="Kheradpour P."/>
            <person name="Kirkness E.F."/>
            <person name="Koerich L.B."/>
            <person name="Kristiansen K."/>
            <person name="Kudrna D."/>
            <person name="Kulathinal R.J."/>
            <person name="Kumar S."/>
            <person name="Kwok R."/>
            <person name="Lander E."/>
            <person name="Langley C.H."/>
            <person name="Lapoint R."/>
            <person name="Lazzaro B.P."/>
            <person name="Lee S.J."/>
            <person name="Levesque L."/>
            <person name="Li R."/>
            <person name="Lin C.F."/>
            <person name="Lin M.F."/>
            <person name="Lindblad-Toh K."/>
            <person name="Llopart A."/>
            <person name="Long M."/>
            <person name="Low L."/>
            <person name="Lozovsky E."/>
            <person name="Lu J."/>
            <person name="Luo M."/>
            <person name="Machado C.A."/>
            <person name="Makalowski W."/>
            <person name="Marzo M."/>
            <person name="Matsuda M."/>
            <person name="Matzkin L."/>
            <person name="McAllister B."/>
            <person name="McBride C.S."/>
            <person name="McKernan B."/>
            <person name="McKernan K."/>
            <person name="Mendez-Lago M."/>
            <person name="Minx P."/>
            <person name="Mollenhauer M.U."/>
            <person name="Montooth K."/>
            <person name="Mount S.M."/>
            <person name="Mu X."/>
            <person name="Myers E."/>
            <person name="Negre B."/>
            <person name="Newfeld S."/>
            <person name="Nielsen R."/>
            <person name="Noor M.A."/>
            <person name="O'Grady P."/>
            <person name="Pachter L."/>
            <person name="Papaceit M."/>
            <person name="Parisi M.J."/>
            <person name="Parisi M."/>
            <person name="Parts L."/>
            <person name="Pedersen J.S."/>
            <person name="Pesole G."/>
            <person name="Phillippy A.M."/>
            <person name="Ponting C.P."/>
            <person name="Pop M."/>
            <person name="Porcelli D."/>
            <person name="Powell J.R."/>
            <person name="Prohaska S."/>
            <person name="Pruitt K."/>
            <person name="Puig M."/>
            <person name="Quesneville H."/>
            <person name="Ram K.R."/>
            <person name="Rand D."/>
            <person name="Rasmussen M.D."/>
            <person name="Reed L.K."/>
            <person name="Reenan R."/>
            <person name="Reily A."/>
            <person name="Remington K.A."/>
            <person name="Rieger T.T."/>
            <person name="Ritchie M.G."/>
            <person name="Robin C."/>
            <person name="Rogers Y.H."/>
            <person name="Rohde C."/>
            <person name="Rozas J."/>
            <person name="Rubenfield M.J."/>
            <person name="Ruiz A."/>
            <person name="Russo S."/>
            <person name="Salzberg S.L."/>
            <person name="Sanchez-Gracia A."/>
            <person name="Saranga D.J."/>
            <person name="Sato H."/>
            <person name="Schaeffer S.W."/>
            <person name="Schatz M.C."/>
            <person name="Schlenke T."/>
            <person name="Schwartz R."/>
            <person name="Segarra C."/>
            <person name="Singh R.S."/>
            <person name="Sirot L."/>
            <person name="Sirota M."/>
            <person name="Sisneros N.B."/>
            <person name="Smith C.D."/>
            <person name="Smith T.F."/>
            <person name="Spieth J."/>
            <person name="Stage D.E."/>
            <person name="Stark A."/>
            <person name="Stephan W."/>
            <person name="Strausberg R.L."/>
            <person name="Strempel S."/>
            <person name="Sturgill D."/>
            <person name="Sutton G."/>
            <person name="Sutton G.G."/>
            <person name="Tao W."/>
            <person name="Teichmann S."/>
            <person name="Tobari Y.N."/>
            <person name="Tomimura Y."/>
            <person name="Tsolas J.M."/>
            <person name="Valente V.L."/>
            <person name="Venter E."/>
            <person name="Venter J.C."/>
            <person name="Vicario S."/>
            <person name="Vieira F.G."/>
            <person name="Vilella A.J."/>
            <person name="Villasante A."/>
            <person name="Walenz B."/>
            <person name="Wang J."/>
            <person name="Wasserman M."/>
            <person name="Watts T."/>
            <person name="Wilson D."/>
            <person name="Wilson R.K."/>
            <person name="Wing R.A."/>
            <person name="Wolfner M.F."/>
            <person name="Wong A."/>
            <person name="Wong G.K."/>
            <person name="Wu C.I."/>
            <person name="Wu G."/>
            <person name="Yamamoto D."/>
            <person name="Yang H.P."/>
            <person name="Yang S.P."/>
            <person name="Yorke J.A."/>
            <person name="Yoshida K."/>
            <person name="Zdobnov E."/>
            <person name="Zhang P."/>
            <person name="Zhang Y."/>
            <person name="Zimin A.V."/>
            <person name="Baldwin J."/>
            <person name="Abdouelleil A."/>
            <person name="Abdulkadir J."/>
            <person name="Abebe A."/>
            <person name="Abera B."/>
            <person name="Abreu J."/>
            <person name="Acer S.C."/>
            <person name="Aftuck L."/>
            <person name="Alexander A."/>
            <person name="An P."/>
            <person name="Anderson E."/>
            <person name="Anderson S."/>
            <person name="Arachi H."/>
            <person name="Azer M."/>
            <person name="Bachantsang P."/>
            <person name="Barry A."/>
            <person name="Bayul T."/>
            <person name="Berlin A."/>
            <person name="Bessette D."/>
            <person name="Bloom T."/>
            <person name="Blye J."/>
            <person name="Boguslavskiy L."/>
            <person name="Bonnet C."/>
            <person name="Boukhgalter B."/>
            <person name="Bourzgui I."/>
            <person name="Brown A."/>
            <person name="Cahill P."/>
            <person name="Channer S."/>
            <person name="Cheshatsang Y."/>
            <person name="Chuda L."/>
            <person name="Citroen M."/>
            <person name="Collymore A."/>
            <person name="Cooke P."/>
            <person name="Costello M."/>
            <person name="D'Aco K."/>
            <person name="Daza R."/>
            <person name="De Haan G."/>
            <person name="DeGray S."/>
            <person name="DeMaso C."/>
            <person name="Dhargay N."/>
            <person name="Dooley K."/>
            <person name="Dooley E."/>
            <person name="Doricent M."/>
            <person name="Dorje P."/>
            <person name="Dorjee K."/>
            <person name="Dupes A."/>
            <person name="Elong R."/>
            <person name="Falk J."/>
            <person name="Farina A."/>
            <person name="Faro S."/>
            <person name="Ferguson D."/>
            <person name="Fisher S."/>
            <person name="Foley C.D."/>
            <person name="Franke A."/>
            <person name="Friedrich D."/>
            <person name="Gadbois L."/>
            <person name="Gearin G."/>
            <person name="Gearin C.R."/>
            <person name="Giannoukos G."/>
            <person name="Goode T."/>
            <person name="Graham J."/>
            <person name="Grandbois E."/>
            <person name="Grewal S."/>
            <person name="Gyaltsen K."/>
            <person name="Hafez N."/>
            <person name="Hagos B."/>
            <person name="Hall J."/>
            <person name="Henson C."/>
            <person name="Hollinger A."/>
            <person name="Honan T."/>
            <person name="Huard M.D."/>
            <person name="Hughes L."/>
            <person name="Hurhula B."/>
            <person name="Husby M.E."/>
            <person name="Kamat A."/>
            <person name="Kanga B."/>
            <person name="Kashin S."/>
            <person name="Khazanovich D."/>
            <person name="Kisner P."/>
            <person name="Lance K."/>
            <person name="Lara M."/>
            <person name="Lee W."/>
            <person name="Lennon N."/>
            <person name="Letendre F."/>
            <person name="LeVine R."/>
            <person name="Lipovsky A."/>
            <person name="Liu X."/>
            <person name="Liu J."/>
            <person name="Liu S."/>
            <person name="Lokyitsang T."/>
            <person name="Lokyitsang Y."/>
            <person name="Lubonja R."/>
            <person name="Lui A."/>
            <person name="MacDonald P."/>
            <person name="Magnisalis V."/>
            <person name="Maru K."/>
            <person name="Matthews C."/>
            <person name="McCusker W."/>
            <person name="McDonough S."/>
            <person name="Mehta T."/>
            <person name="Meldrim J."/>
            <person name="Meneus L."/>
            <person name="Mihai O."/>
            <person name="Mihalev A."/>
            <person name="Mihova T."/>
            <person name="Mittelman R."/>
            <person name="Mlenga V."/>
            <person name="Montmayeur A."/>
            <person name="Mulrain L."/>
            <person name="Navidi A."/>
            <person name="Naylor J."/>
            <person name="Negash T."/>
            <person name="Nguyen T."/>
            <person name="Nguyen N."/>
            <person name="Nicol R."/>
            <person name="Norbu C."/>
            <person name="Norbu N."/>
            <person name="Novod N."/>
            <person name="O'Neill B."/>
            <person name="Osman S."/>
            <person name="Markiewicz E."/>
            <person name="Oyono O.L."/>
            <person name="Patti C."/>
            <person name="Phunkhang P."/>
            <person name="Pierre F."/>
            <person name="Priest M."/>
            <person name="Raghuraman S."/>
            <person name="Rege F."/>
            <person name="Reyes R."/>
            <person name="Rise C."/>
            <person name="Rogov P."/>
            <person name="Ross K."/>
            <person name="Ryan E."/>
            <person name="Settipalli S."/>
            <person name="Shea T."/>
            <person name="Sherpa N."/>
            <person name="Shi L."/>
            <person name="Shih D."/>
            <person name="Sparrow T."/>
            <person name="Spaulding J."/>
            <person name="Stalker J."/>
            <person name="Stange-Thomann N."/>
            <person name="Stavropoulos S."/>
            <person name="Stone C."/>
            <person name="Strader C."/>
            <person name="Tesfaye S."/>
            <person name="Thomson T."/>
            <person name="Thoulutsang Y."/>
            <person name="Thoulutsang D."/>
            <person name="Topham K."/>
            <person name="Topping I."/>
            <person name="Tsamla T."/>
            <person name="Vassiliev H."/>
            <person name="Vo A."/>
            <person name="Wangchuk T."/>
            <person name="Wangdi T."/>
            <person name="Weiand M."/>
            <person name="Wilkinson J."/>
            <person name="Wilson A."/>
            <person name="Yadav S."/>
            <person name="Young G."/>
            <person name="Yu Q."/>
            <person name="Zembek L."/>
            <person name="Zhong D."/>
            <person name="Zimmer A."/>
            <person name="Zwirko Z."/>
            <person name="Jaffe D.B."/>
            <person name="Alvarez P."/>
            <person name="Brockman W."/>
            <person name="Butler J."/>
            <person name="Chin C."/>
            <person name="Gnerre S."/>
            <person name="Grabherr M."/>
            <person name="Kleber M."/>
            <person name="Mauceli E."/>
            <person name="MacCallum I."/>
        </authorList>
    </citation>
    <scope>NUCLEOTIDE SEQUENCE [LARGE SCALE GENOMIC DNA]</scope>
    <source>
        <strain evidence="3">Tucson 15010-1051.87</strain>
    </source>
</reference>
<dbReference type="InParanoid" id="B4LFZ6"/>
<evidence type="ECO:0000313" key="2">
    <source>
        <dbReference type="EMBL" id="EDW70395.1"/>
    </source>
</evidence>
<dbReference type="STRING" id="7244.B4LFZ6"/>
<dbReference type="PANTHER" id="PTHR31649:SF10">
    <property type="entry name" value="IP19903P-RELATED"/>
    <property type="match status" value="1"/>
</dbReference>
<accession>B4LFZ6</accession>
<dbReference type="OrthoDB" id="2142040at2759"/>
<name>B4LFZ6_DROVI</name>
<dbReference type="PANTHER" id="PTHR31649">
    <property type="entry name" value="AGAP009604-PA"/>
    <property type="match status" value="1"/>
</dbReference>